<proteinExistence type="predicted"/>
<dbReference type="EMBL" id="CP038008">
    <property type="protein sequence ID" value="QBY28872.1"/>
    <property type="molecule type" value="Genomic_DNA"/>
</dbReference>
<dbReference type="RefSeq" id="WP_081442310.1">
    <property type="nucleotide sequence ID" value="NZ_CAJTBI010000008.1"/>
</dbReference>
<reference evidence="1" key="1">
    <citation type="submission" date="2019-03" db="EMBL/GenBank/DDBJ databases">
        <title>Complete genome sequence of enteropathogenic Citrobacter rodentium strain DBS100.</title>
        <authorList>
            <person name="Popov G."/>
            <person name="Fiebig A."/>
            <person name="Shideler S."/>
            <person name="Coombes B."/>
            <person name="Savchenko A."/>
        </authorList>
    </citation>
    <scope>NUCLEOTIDE SEQUENCE</scope>
    <source>
        <strain evidence="1">DBS100</strain>
    </source>
</reference>
<organism evidence="1">
    <name type="scientific">Citrobacter rodentium</name>
    <dbReference type="NCBI Taxonomy" id="67825"/>
    <lineage>
        <taxon>Bacteria</taxon>
        <taxon>Pseudomonadati</taxon>
        <taxon>Pseudomonadota</taxon>
        <taxon>Gammaproteobacteria</taxon>
        <taxon>Enterobacterales</taxon>
        <taxon>Enterobacteriaceae</taxon>
        <taxon>Citrobacter</taxon>
    </lineage>
</organism>
<dbReference type="AlphaFoldDB" id="A0A482PLV4"/>
<evidence type="ECO:0000313" key="1">
    <source>
        <dbReference type="EMBL" id="QBY28872.1"/>
    </source>
</evidence>
<accession>A0A482PLV4</accession>
<protein>
    <submittedName>
        <fullName evidence="1">Uncharacterized protein</fullName>
    </submittedName>
</protein>
<gene>
    <name evidence="1" type="ORF">E2R62_08375</name>
</gene>
<sequence>MRRLLMDTDPLGLNTYMCMIPLHSLGGNGTRSGPDIWGNPFYHQYLCIDDGNGEYICGGQDRSGGAFLPGSRGKATNDTWPSGENGACKQVDDQKCVDECVKNRVENKKRPWYQIPFGIDCQDWSEEVLESCQKSCRTNNLPMGWFNRLW</sequence>
<name>A0A482PLV4_CITRO</name>